<evidence type="ECO:0000259" key="3">
    <source>
        <dbReference type="Pfam" id="PF13556"/>
    </source>
</evidence>
<organism evidence="5 6">
    <name type="scientific">Aquibacillus rhizosphaerae</name>
    <dbReference type="NCBI Taxonomy" id="3051431"/>
    <lineage>
        <taxon>Bacteria</taxon>
        <taxon>Bacillati</taxon>
        <taxon>Bacillota</taxon>
        <taxon>Bacilli</taxon>
        <taxon>Bacillales</taxon>
        <taxon>Bacillaceae</taxon>
        <taxon>Aquibacillus</taxon>
    </lineage>
</organism>
<dbReference type="InterPro" id="IPR042070">
    <property type="entry name" value="PucR_C-HTH_sf"/>
</dbReference>
<dbReference type="RefSeq" id="WP_285932196.1">
    <property type="nucleotide sequence ID" value="NZ_JASTZU010000036.1"/>
</dbReference>
<reference evidence="5 6" key="1">
    <citation type="submission" date="2023-06" db="EMBL/GenBank/DDBJ databases">
        <title>Aquibacillus rhizosphaerae LR5S19.</title>
        <authorList>
            <person name="Sun J.-Q."/>
        </authorList>
    </citation>
    <scope>NUCLEOTIDE SEQUENCE [LARGE SCALE GENOMIC DNA]</scope>
    <source>
        <strain evidence="5 6">LR5S19</strain>
    </source>
</reference>
<comment type="similarity">
    <text evidence="1">Belongs to the CdaR family.</text>
</comment>
<dbReference type="Proteomes" id="UP001235343">
    <property type="component" value="Unassembled WGS sequence"/>
</dbReference>
<dbReference type="PANTHER" id="PTHR33744:SF1">
    <property type="entry name" value="DNA-BINDING TRANSCRIPTIONAL ACTIVATOR ADER"/>
    <property type="match status" value="1"/>
</dbReference>
<proteinExistence type="inferred from homology"/>
<comment type="caution">
    <text evidence="5">The sequence shown here is derived from an EMBL/GenBank/DDBJ whole genome shotgun (WGS) entry which is preliminary data.</text>
</comment>
<feature type="domain" description="Purine catabolism PurC-like" evidence="2">
    <location>
        <begin position="5"/>
        <end position="124"/>
    </location>
</feature>
<evidence type="ECO:0000259" key="4">
    <source>
        <dbReference type="Pfam" id="PF17853"/>
    </source>
</evidence>
<sequence>MKVAEILQVSALKGCKIIAGKEGLQREVLHVNMMDAPDIAKFLKPNELLVTTAYHVKDQPHLLVELVEQMHKQGCAALGIKTKRFLPDIPKEVLEIADYLSFPIIELPIESSLGDIVNQVLSSILDKRTNELRFAIDTHKQFSNHIMSGKGIQKLLKSLSEMIDFPVVLLDQYTKPIAFSHNNRKNAHIMEDLYMKDSSILFPDTSFFSFSTLPDKETYSVFLVYTYEKKAGYLIVLGEIHPDNHSALLTIEQATNVISFELMKENALKQYSRRVRNEFFFNFTEGMFSSEDEVTNRAKEFALDDTKSYICTAGELVSTIFTGSYTQTQLEMDTIYEYIEDELVSLSLSTHLFTRGNLCILLFEVDSEKQNINKYVMSSLELVQAKIKTRFNKSISFGVSNLSRNFLNVKTGFKEAQDALQAGKLAGKIEFIHTYQTKDIMELLRVIPKEDLQEFYYNSLQQLAKREHDQDETLLHTLFVYLETHCQISETAKRLFVHRNTVVYRLEKCEELLGRSITDPETSLQIRLALRIKTVLGN</sequence>
<feature type="domain" description="CdaR GGDEF-like" evidence="4">
    <location>
        <begin position="290"/>
        <end position="422"/>
    </location>
</feature>
<gene>
    <name evidence="5" type="ORF">QQS35_11205</name>
</gene>
<evidence type="ECO:0000313" key="6">
    <source>
        <dbReference type="Proteomes" id="UP001235343"/>
    </source>
</evidence>
<dbReference type="InterPro" id="IPR012914">
    <property type="entry name" value="PucR_dom"/>
</dbReference>
<dbReference type="InterPro" id="IPR025736">
    <property type="entry name" value="PucR_C-HTH_dom"/>
</dbReference>
<keyword evidence="6" id="KW-1185">Reference proteome</keyword>
<name>A0ABT7L580_9BACI</name>
<accession>A0ABT7L580</accession>
<evidence type="ECO:0000259" key="2">
    <source>
        <dbReference type="Pfam" id="PF07905"/>
    </source>
</evidence>
<protein>
    <submittedName>
        <fullName evidence="5">PucR family transcriptional regulator</fullName>
    </submittedName>
</protein>
<dbReference type="Gene3D" id="1.10.10.2840">
    <property type="entry name" value="PucR C-terminal helix-turn-helix domain"/>
    <property type="match status" value="1"/>
</dbReference>
<dbReference type="Pfam" id="PF17853">
    <property type="entry name" value="GGDEF_2"/>
    <property type="match status" value="1"/>
</dbReference>
<dbReference type="Pfam" id="PF07905">
    <property type="entry name" value="PucR"/>
    <property type="match status" value="1"/>
</dbReference>
<evidence type="ECO:0000256" key="1">
    <source>
        <dbReference type="ARBA" id="ARBA00006754"/>
    </source>
</evidence>
<evidence type="ECO:0000313" key="5">
    <source>
        <dbReference type="EMBL" id="MDL4841018.1"/>
    </source>
</evidence>
<dbReference type="PANTHER" id="PTHR33744">
    <property type="entry name" value="CARBOHYDRATE DIACID REGULATOR"/>
    <property type="match status" value="1"/>
</dbReference>
<dbReference type="Pfam" id="PF13556">
    <property type="entry name" value="HTH_30"/>
    <property type="match status" value="1"/>
</dbReference>
<dbReference type="InterPro" id="IPR051448">
    <property type="entry name" value="CdaR-like_regulators"/>
</dbReference>
<dbReference type="InterPro" id="IPR041522">
    <property type="entry name" value="CdaR_GGDEF"/>
</dbReference>
<dbReference type="EMBL" id="JASTZU010000036">
    <property type="protein sequence ID" value="MDL4841018.1"/>
    <property type="molecule type" value="Genomic_DNA"/>
</dbReference>
<feature type="domain" description="PucR C-terminal helix-turn-helix" evidence="3">
    <location>
        <begin position="474"/>
        <end position="532"/>
    </location>
</feature>